<proteinExistence type="predicted"/>
<dbReference type="AlphaFoldDB" id="A0A024G0U0"/>
<evidence type="ECO:0000313" key="2">
    <source>
        <dbReference type="Proteomes" id="UP000053237"/>
    </source>
</evidence>
<organism evidence="1 2">
    <name type="scientific">Albugo candida</name>
    <dbReference type="NCBI Taxonomy" id="65357"/>
    <lineage>
        <taxon>Eukaryota</taxon>
        <taxon>Sar</taxon>
        <taxon>Stramenopiles</taxon>
        <taxon>Oomycota</taxon>
        <taxon>Peronosporomycetes</taxon>
        <taxon>Albuginales</taxon>
        <taxon>Albuginaceae</taxon>
        <taxon>Albugo</taxon>
    </lineage>
</organism>
<keyword evidence="2" id="KW-1185">Reference proteome</keyword>
<accession>A0A024G0U0</accession>
<evidence type="ECO:0000313" key="1">
    <source>
        <dbReference type="EMBL" id="CCI39910.1"/>
    </source>
</evidence>
<dbReference type="EMBL" id="CAIX01000004">
    <property type="protein sequence ID" value="CCI39910.1"/>
    <property type="molecule type" value="Genomic_DNA"/>
</dbReference>
<dbReference type="Proteomes" id="UP000053237">
    <property type="component" value="Unassembled WGS sequence"/>
</dbReference>
<comment type="caution">
    <text evidence="1">The sequence shown here is derived from an EMBL/GenBank/DDBJ whole genome shotgun (WGS) entry which is preliminary data.</text>
</comment>
<protein>
    <submittedName>
        <fullName evidence="1">Uncharacterized protein</fullName>
    </submittedName>
</protein>
<sequence length="101" mass="11324">MASSQMGIYVETAHTKCLLSINQFCARVSGAVSDRFYNLTSGGFHTLEVIDSVICLHAIRSFWNIVKYKLIVYVKQHQDQIPEKPLTTLPLPTDGKVVMPI</sequence>
<reference evidence="1 2" key="1">
    <citation type="submission" date="2012-05" db="EMBL/GenBank/DDBJ databases">
        <title>Recombination and specialization in a pathogen metapopulation.</title>
        <authorList>
            <person name="Gardiner A."/>
            <person name="Kemen E."/>
            <person name="Schultz-Larsen T."/>
            <person name="MacLean D."/>
            <person name="Van Oosterhout C."/>
            <person name="Jones J.D.G."/>
        </authorList>
    </citation>
    <scope>NUCLEOTIDE SEQUENCE [LARGE SCALE GENOMIC DNA]</scope>
    <source>
        <strain evidence="1 2">Ac Nc2</strain>
    </source>
</reference>
<gene>
    <name evidence="1" type="ORF">BN9_006940</name>
</gene>
<name>A0A024G0U0_9STRA</name>
<dbReference type="InParanoid" id="A0A024G0U0"/>